<dbReference type="SUPFAM" id="SSF53955">
    <property type="entry name" value="Lysozyme-like"/>
    <property type="match status" value="1"/>
</dbReference>
<accession>A0AAE2ZKC8</accession>
<dbReference type="Gene3D" id="1.20.141.10">
    <property type="entry name" value="Chitosanase, subunit A, domain 1"/>
    <property type="match status" value="1"/>
</dbReference>
<evidence type="ECO:0008006" key="5">
    <source>
        <dbReference type="Google" id="ProtNLM"/>
    </source>
</evidence>
<name>A0AAE2ZKC8_9HYPH</name>
<feature type="domain" description="TtsA-like Glycoside hydrolase family 108" evidence="1">
    <location>
        <begin position="9"/>
        <end position="93"/>
    </location>
</feature>
<dbReference type="AlphaFoldDB" id="A0AAE2ZKC8"/>
<dbReference type="InterPro" id="IPR018537">
    <property type="entry name" value="Peptidoglycan-bd_3"/>
</dbReference>
<dbReference type="InterPro" id="IPR008565">
    <property type="entry name" value="TtsA-like_GH18_dom"/>
</dbReference>
<dbReference type="InterPro" id="IPR023346">
    <property type="entry name" value="Lysozyme-like_dom_sf"/>
</dbReference>
<reference evidence="3" key="1">
    <citation type="submission" date="2021-08" db="EMBL/GenBank/DDBJ databases">
        <title>Hoeflea bacterium WL0058 sp. nov., isolated from the sediment.</title>
        <authorList>
            <person name="Wang L."/>
            <person name="Zhang D."/>
        </authorList>
    </citation>
    <scope>NUCLEOTIDE SEQUENCE</scope>
    <source>
        <strain evidence="3">WL0058</strain>
    </source>
</reference>
<dbReference type="Proteomes" id="UP001196509">
    <property type="component" value="Unassembled WGS sequence"/>
</dbReference>
<evidence type="ECO:0000313" key="4">
    <source>
        <dbReference type="Proteomes" id="UP001196509"/>
    </source>
</evidence>
<comment type="caution">
    <text evidence="3">The sequence shown here is derived from an EMBL/GenBank/DDBJ whole genome shotgun (WGS) entry which is preliminary data.</text>
</comment>
<organism evidence="3 4">
    <name type="scientific">Flavimaribacter sediminis</name>
    <dbReference type="NCBI Taxonomy" id="2865987"/>
    <lineage>
        <taxon>Bacteria</taxon>
        <taxon>Pseudomonadati</taxon>
        <taxon>Pseudomonadota</taxon>
        <taxon>Alphaproteobacteria</taxon>
        <taxon>Hyphomicrobiales</taxon>
        <taxon>Rhizobiaceae</taxon>
        <taxon>Flavimaribacter</taxon>
    </lineage>
</organism>
<dbReference type="Pfam" id="PF05838">
    <property type="entry name" value="Glyco_hydro_108"/>
    <property type="match status" value="1"/>
</dbReference>
<gene>
    <name evidence="3" type="ORF">K1W69_14575</name>
</gene>
<evidence type="ECO:0000313" key="3">
    <source>
        <dbReference type="EMBL" id="MBW8638419.1"/>
    </source>
</evidence>
<sequence length="199" mass="22209">MFSYAQALKFVLRWEGGFVDDPDDRGGRTNKGVTQATYDAWRSGRSLSSKDVLYITDGEVADIYQSMYWKGARCDRLRDKMAFCQFDTAVNMGPRRAVRILQRATECEEDGVFGAATQAACDGCDIDSALLAYTEIRATYYHMFAMKPGQGKFLKGWMNRLNSLRKALGFPATETMSGEVSETTARIPDLAEGEALDEN</sequence>
<dbReference type="Pfam" id="PF09374">
    <property type="entry name" value="PG_binding_3"/>
    <property type="match status" value="1"/>
</dbReference>
<dbReference type="CDD" id="cd13926">
    <property type="entry name" value="N-acetylmuramidase_GH108"/>
    <property type="match status" value="1"/>
</dbReference>
<dbReference type="RefSeq" id="WP_220229043.1">
    <property type="nucleotide sequence ID" value="NZ_JAICBX010000002.1"/>
</dbReference>
<dbReference type="EMBL" id="JAICBX010000002">
    <property type="protein sequence ID" value="MBW8638419.1"/>
    <property type="molecule type" value="Genomic_DNA"/>
</dbReference>
<keyword evidence="4" id="KW-1185">Reference proteome</keyword>
<evidence type="ECO:0000259" key="1">
    <source>
        <dbReference type="Pfam" id="PF05838"/>
    </source>
</evidence>
<proteinExistence type="predicted"/>
<protein>
    <recommendedName>
        <fullName evidence="5">Secretion activator protein</fullName>
    </recommendedName>
</protein>
<feature type="domain" description="Peptidoglycan binding" evidence="2">
    <location>
        <begin position="96"/>
        <end position="161"/>
    </location>
</feature>
<evidence type="ECO:0000259" key="2">
    <source>
        <dbReference type="Pfam" id="PF09374"/>
    </source>
</evidence>